<dbReference type="EMBL" id="FOUI01000001">
    <property type="protein sequence ID" value="SFM10682.1"/>
    <property type="molecule type" value="Genomic_DNA"/>
</dbReference>
<keyword evidence="1" id="KW-0472">Membrane</keyword>
<keyword evidence="1" id="KW-0812">Transmembrane</keyword>
<dbReference type="PIRSF" id="PIRSF004923">
    <property type="entry name" value="RseC"/>
    <property type="match status" value="1"/>
</dbReference>
<dbReference type="AlphaFoldDB" id="A0A1I4N576"/>
<reference evidence="3" key="1">
    <citation type="submission" date="2016-10" db="EMBL/GenBank/DDBJ databases">
        <authorList>
            <person name="Varghese N."/>
            <person name="Submissions S."/>
        </authorList>
    </citation>
    <scope>NUCLEOTIDE SEQUENCE [LARGE SCALE GENOMIC DNA]</scope>
    <source>
        <strain evidence="3">DSM 24213</strain>
    </source>
</reference>
<dbReference type="STRING" id="1720063.SAMN05216217_10165"/>
<name>A0A1I4N576_9GAMM</name>
<accession>A0A1I4N576</accession>
<evidence type="ECO:0000313" key="2">
    <source>
        <dbReference type="EMBL" id="SFM10682.1"/>
    </source>
</evidence>
<dbReference type="PANTHER" id="PTHR35867">
    <property type="entry name" value="PROTEIN RSEC"/>
    <property type="match status" value="1"/>
</dbReference>
<keyword evidence="1" id="KW-1133">Transmembrane helix</keyword>
<feature type="transmembrane region" description="Helical" evidence="1">
    <location>
        <begin position="106"/>
        <end position="126"/>
    </location>
</feature>
<dbReference type="InterPro" id="IPR007359">
    <property type="entry name" value="SigmaE_reg_RseC_MucC"/>
</dbReference>
<dbReference type="PANTHER" id="PTHR35867:SF1">
    <property type="entry name" value="PROTEIN RSEC"/>
    <property type="match status" value="1"/>
</dbReference>
<dbReference type="Pfam" id="PF04246">
    <property type="entry name" value="RseC_MucC"/>
    <property type="match status" value="1"/>
</dbReference>
<keyword evidence="3" id="KW-1185">Reference proteome</keyword>
<dbReference type="Proteomes" id="UP000243629">
    <property type="component" value="Unassembled WGS sequence"/>
</dbReference>
<evidence type="ECO:0000313" key="3">
    <source>
        <dbReference type="Proteomes" id="UP000243629"/>
    </source>
</evidence>
<dbReference type="RefSeq" id="WP_093471192.1">
    <property type="nucleotide sequence ID" value="NZ_FOUI01000001.1"/>
</dbReference>
<protein>
    <submittedName>
        <fullName evidence="2">Positive regulator of sigma(E), RseC/MucC</fullName>
    </submittedName>
</protein>
<proteinExistence type="predicted"/>
<feature type="transmembrane region" description="Helical" evidence="1">
    <location>
        <begin position="80"/>
        <end position="100"/>
    </location>
</feature>
<evidence type="ECO:0000256" key="1">
    <source>
        <dbReference type="SAM" id="Phobius"/>
    </source>
</evidence>
<dbReference type="InterPro" id="IPR026268">
    <property type="entry name" value="RseC"/>
</dbReference>
<dbReference type="OrthoDB" id="9795854at2"/>
<sequence length="162" mass="16925">MIEEQGRVIAREPGAVWVETLRQSTCGSCSARHGCGQALLQRAGVGSRHGHIRVLSEEPLTIGEQVLIGVPEQALLRSSLLVYLLPLGGLFALALTGQAIGLSEPLLVLLALGGLLGGLLLVRLLAHRAAGSPELQPRLLRRLPAATPSPSCAIEVAGQAEL</sequence>
<gene>
    <name evidence="2" type="ORF">SAMN05216217_10165</name>
</gene>
<organism evidence="2 3">
    <name type="scientific">Halopseudomonas yangmingensis</name>
    <dbReference type="NCBI Taxonomy" id="1720063"/>
    <lineage>
        <taxon>Bacteria</taxon>
        <taxon>Pseudomonadati</taxon>
        <taxon>Pseudomonadota</taxon>
        <taxon>Gammaproteobacteria</taxon>
        <taxon>Pseudomonadales</taxon>
        <taxon>Pseudomonadaceae</taxon>
        <taxon>Halopseudomonas</taxon>
    </lineage>
</organism>